<evidence type="ECO:0000256" key="3">
    <source>
        <dbReference type="ARBA" id="ARBA00022490"/>
    </source>
</evidence>
<keyword evidence="6" id="KW-1185">Reference proteome</keyword>
<dbReference type="EMBL" id="JAVDXW010000001">
    <property type="protein sequence ID" value="MDR7302849.1"/>
    <property type="molecule type" value="Genomic_DNA"/>
</dbReference>
<dbReference type="Pfam" id="PF14011">
    <property type="entry name" value="ESX-1_EspG"/>
    <property type="match status" value="1"/>
</dbReference>
<evidence type="ECO:0000313" key="6">
    <source>
        <dbReference type="Proteomes" id="UP001180845"/>
    </source>
</evidence>
<accession>A0AAE3ZH64</accession>
<protein>
    <recommendedName>
        <fullName evidence="7">EspG family protein</fullName>
    </recommendedName>
</protein>
<comment type="similarity">
    <text evidence="2">Belongs to the EspG family.</text>
</comment>
<reference evidence="5" key="1">
    <citation type="submission" date="2023-07" db="EMBL/GenBank/DDBJ databases">
        <title>Sequencing the genomes of 1000 actinobacteria strains.</title>
        <authorList>
            <person name="Klenk H.-P."/>
        </authorList>
    </citation>
    <scope>NUCLEOTIDE SEQUENCE</scope>
    <source>
        <strain evidence="5">DSM 45977</strain>
    </source>
</reference>
<sequence>MTGVRCTFWELGAIVRHARKRHAAGLVRGAQGRGRFALPSFLTSRDSGLEQPADPVAVLAEAEASARHKGWIGDDEQLNDQWEEIVTSLVHGSSCGFLQIGDPEADEVRVLVAQHGLAHRVVLEREDVTVDELRPEAAWQSLAACLPERAPAEGRAVSVSTEVLAVAGAEGEKHRGDQGEWMSYELRRQDVPAADAQAVGALTNMADRTTAQIAVAVRDENNSLHIGPFAINVHHAPSGWVAMFRQPPNGETTTVTPADTALIATTTQRYVDRLHERVARN</sequence>
<evidence type="ECO:0000256" key="1">
    <source>
        <dbReference type="ARBA" id="ARBA00004496"/>
    </source>
</evidence>
<comment type="subcellular location">
    <subcellularLocation>
        <location evidence="1">Cytoplasm</location>
    </subcellularLocation>
</comment>
<comment type="caution">
    <text evidence="5">The sequence shown here is derived from an EMBL/GenBank/DDBJ whole genome shotgun (WGS) entry which is preliminary data.</text>
</comment>
<dbReference type="RefSeq" id="WP_310274731.1">
    <property type="nucleotide sequence ID" value="NZ_JAVDXW010000001.1"/>
</dbReference>
<name>A0AAE3ZH64_9ACTN</name>
<dbReference type="Proteomes" id="UP001180845">
    <property type="component" value="Unassembled WGS sequence"/>
</dbReference>
<keyword evidence="4" id="KW-0143">Chaperone</keyword>
<organism evidence="5 6">
    <name type="scientific">Haloactinomyces albus</name>
    <dbReference type="NCBI Taxonomy" id="1352928"/>
    <lineage>
        <taxon>Bacteria</taxon>
        <taxon>Bacillati</taxon>
        <taxon>Actinomycetota</taxon>
        <taxon>Actinomycetes</taxon>
        <taxon>Actinopolysporales</taxon>
        <taxon>Actinopolysporaceae</taxon>
        <taxon>Haloactinomyces</taxon>
    </lineage>
</organism>
<evidence type="ECO:0000256" key="4">
    <source>
        <dbReference type="ARBA" id="ARBA00023186"/>
    </source>
</evidence>
<evidence type="ECO:0008006" key="7">
    <source>
        <dbReference type="Google" id="ProtNLM"/>
    </source>
</evidence>
<proteinExistence type="inferred from homology"/>
<keyword evidence="3" id="KW-0963">Cytoplasm</keyword>
<evidence type="ECO:0000256" key="2">
    <source>
        <dbReference type="ARBA" id="ARBA00006411"/>
    </source>
</evidence>
<evidence type="ECO:0000313" key="5">
    <source>
        <dbReference type="EMBL" id="MDR7302849.1"/>
    </source>
</evidence>
<dbReference type="InterPro" id="IPR025734">
    <property type="entry name" value="EspG"/>
</dbReference>
<dbReference type="AlphaFoldDB" id="A0AAE3ZH64"/>
<gene>
    <name evidence="5" type="ORF">JOF55_003030</name>
</gene>